<proteinExistence type="predicted"/>
<evidence type="ECO:0000313" key="3">
    <source>
        <dbReference type="EMBL" id="CAG8971918.1"/>
    </source>
</evidence>
<accession>A0A9N9LD59</accession>
<evidence type="ECO:0000256" key="1">
    <source>
        <dbReference type="SAM" id="Coils"/>
    </source>
</evidence>
<organism evidence="3 4">
    <name type="scientific">Hymenoscyphus albidus</name>
    <dbReference type="NCBI Taxonomy" id="595503"/>
    <lineage>
        <taxon>Eukaryota</taxon>
        <taxon>Fungi</taxon>
        <taxon>Dikarya</taxon>
        <taxon>Ascomycota</taxon>
        <taxon>Pezizomycotina</taxon>
        <taxon>Leotiomycetes</taxon>
        <taxon>Helotiales</taxon>
        <taxon>Helotiaceae</taxon>
        <taxon>Hymenoscyphus</taxon>
    </lineage>
</organism>
<reference evidence="3" key="1">
    <citation type="submission" date="2021-07" db="EMBL/GenBank/DDBJ databases">
        <authorList>
            <person name="Durling M."/>
        </authorList>
    </citation>
    <scope>NUCLEOTIDE SEQUENCE</scope>
</reference>
<keyword evidence="4" id="KW-1185">Reference proteome</keyword>
<dbReference type="Proteomes" id="UP000701801">
    <property type="component" value="Unassembled WGS sequence"/>
</dbReference>
<feature type="coiled-coil region" evidence="1">
    <location>
        <begin position="163"/>
        <end position="190"/>
    </location>
</feature>
<comment type="caution">
    <text evidence="3">The sequence shown here is derived from an EMBL/GenBank/DDBJ whole genome shotgun (WGS) entry which is preliminary data.</text>
</comment>
<feature type="compositionally biased region" description="Polar residues" evidence="2">
    <location>
        <begin position="30"/>
        <end position="41"/>
    </location>
</feature>
<name>A0A9N9LD59_9HELO</name>
<evidence type="ECO:0000313" key="4">
    <source>
        <dbReference type="Proteomes" id="UP000701801"/>
    </source>
</evidence>
<dbReference type="EMBL" id="CAJVRM010000031">
    <property type="protein sequence ID" value="CAG8971918.1"/>
    <property type="molecule type" value="Genomic_DNA"/>
</dbReference>
<feature type="region of interest" description="Disordered" evidence="2">
    <location>
        <begin position="26"/>
        <end position="51"/>
    </location>
</feature>
<dbReference type="OrthoDB" id="10418113at2759"/>
<keyword evidence="1" id="KW-0175">Coiled coil</keyword>
<dbReference type="AlphaFoldDB" id="A0A9N9LD59"/>
<sequence>MVIQRSLGYMTPTNVAFLNPAAVNLRPKSQDNSSNAFQSLPQERKMAEPRSSFFRCRSRRLPQDEIRRDARDALNAVDRRVAAARRRVELEAARHNRQRLLEPRENPPFDTASTAGGFVIPLILHTIWTTRAEIDLHAQRDLKQEFERRIRMLEEPREESVGNEDFEERIQHLEARIQTLENSREQREINDYFEERIDNLENLRNGILRRYWRLLVG</sequence>
<protein>
    <submittedName>
        <fullName evidence="3">Uncharacterized protein</fullName>
    </submittedName>
</protein>
<evidence type="ECO:0000256" key="2">
    <source>
        <dbReference type="SAM" id="MobiDB-lite"/>
    </source>
</evidence>
<gene>
    <name evidence="3" type="ORF">HYALB_00003252</name>
</gene>